<gene>
    <name evidence="2" type="ORF">ACFQHW_02470</name>
</gene>
<proteinExistence type="predicted"/>
<keyword evidence="3" id="KW-1185">Reference proteome</keyword>
<accession>A0ABW1UMY9</accession>
<evidence type="ECO:0000256" key="1">
    <source>
        <dbReference type="SAM" id="Phobius"/>
    </source>
</evidence>
<dbReference type="EMBL" id="JBHSSM010000007">
    <property type="protein sequence ID" value="MFC6314430.1"/>
    <property type="molecule type" value="Genomic_DNA"/>
</dbReference>
<feature type="transmembrane region" description="Helical" evidence="1">
    <location>
        <begin position="32"/>
        <end position="51"/>
    </location>
</feature>
<protein>
    <submittedName>
        <fullName evidence="2">Uncharacterized protein</fullName>
    </submittedName>
</protein>
<keyword evidence="1" id="KW-0812">Transmembrane</keyword>
<reference evidence="3" key="1">
    <citation type="journal article" date="2019" name="Int. J. Syst. Evol. Microbiol.">
        <title>The Global Catalogue of Microorganisms (GCM) 10K type strain sequencing project: providing services to taxonomists for standard genome sequencing and annotation.</title>
        <authorList>
            <consortium name="The Broad Institute Genomics Platform"/>
            <consortium name="The Broad Institute Genome Sequencing Center for Infectious Disease"/>
            <person name="Wu L."/>
            <person name="Ma J."/>
        </authorList>
    </citation>
    <scope>NUCLEOTIDE SEQUENCE [LARGE SCALE GENOMIC DNA]</scope>
    <source>
        <strain evidence="3">CCM 8897</strain>
    </source>
</reference>
<keyword evidence="1" id="KW-0472">Membrane</keyword>
<feature type="transmembrane region" description="Helical" evidence="1">
    <location>
        <begin position="6"/>
        <end position="25"/>
    </location>
</feature>
<name>A0ABW1UMY9_9LACO</name>
<sequence length="55" mass="6212">MKNPRWLSVVLVIVYALVVICLFMGKNMLSMYLMGFGMLGEAIYGLVTNWHDSGK</sequence>
<evidence type="ECO:0000313" key="2">
    <source>
        <dbReference type="EMBL" id="MFC6314430.1"/>
    </source>
</evidence>
<dbReference type="Proteomes" id="UP001596310">
    <property type="component" value="Unassembled WGS sequence"/>
</dbReference>
<organism evidence="2 3">
    <name type="scientific">Lapidilactobacillus achengensis</name>
    <dbReference type="NCBI Taxonomy" id="2486000"/>
    <lineage>
        <taxon>Bacteria</taxon>
        <taxon>Bacillati</taxon>
        <taxon>Bacillota</taxon>
        <taxon>Bacilli</taxon>
        <taxon>Lactobacillales</taxon>
        <taxon>Lactobacillaceae</taxon>
        <taxon>Lapidilactobacillus</taxon>
    </lineage>
</organism>
<keyword evidence="1" id="KW-1133">Transmembrane helix</keyword>
<evidence type="ECO:0000313" key="3">
    <source>
        <dbReference type="Proteomes" id="UP001596310"/>
    </source>
</evidence>
<comment type="caution">
    <text evidence="2">The sequence shown here is derived from an EMBL/GenBank/DDBJ whole genome shotgun (WGS) entry which is preliminary data.</text>
</comment>
<dbReference type="RefSeq" id="WP_164511144.1">
    <property type="nucleotide sequence ID" value="NZ_JBHSSM010000007.1"/>
</dbReference>